<feature type="domain" description="NADP-dependent oxidoreductase" evidence="4">
    <location>
        <begin position="15"/>
        <end position="314"/>
    </location>
</feature>
<evidence type="ECO:0000256" key="3">
    <source>
        <dbReference type="ARBA" id="ARBA00023002"/>
    </source>
</evidence>
<sequence>MEYRNFGRTGMKVSPLCLGCWNFGARTTAEDSYAMVDRALDAGLNFLDTANVYSWGRSEEITGEALKRNGSRSRIVLATKFHGRINDDDPNAAGSSRRHIIEQCEASLRRLQTDYIDIYQVHRPRPDTAIDETLRALDDLVRAGKVRYLGSSTYAAWQVVESLWVAKELGLNRFVSEQPPYHILDRRIERGIVPMALTYGIGLIPWSPLAGGLLTGKYTRGGVAPEGTRYASPEDAPPHLRRLNETVYDVNEGLVPLAEAKGCTVSQLALAWCMHQPGITSPILGPRTMGHLEDNLGALDVSVTDEDRRRIDELVPPGRMVSPFYEADFGPSLHRSLV</sequence>
<comment type="similarity">
    <text evidence="1">Belongs to the shaker potassium channel beta subunit family.</text>
</comment>
<protein>
    <submittedName>
        <fullName evidence="5">Aldo/keto reductase</fullName>
    </submittedName>
</protein>
<dbReference type="CDD" id="cd19087">
    <property type="entry name" value="AKR_AKR12A1_B1_C1"/>
    <property type="match status" value="1"/>
</dbReference>
<keyword evidence="3" id="KW-0560">Oxidoreductase</keyword>
<organism evidence="5">
    <name type="scientific">Caldilineaceae bacterium SB0664_bin_27</name>
    <dbReference type="NCBI Taxonomy" id="2605260"/>
    <lineage>
        <taxon>Bacteria</taxon>
        <taxon>Bacillati</taxon>
        <taxon>Chloroflexota</taxon>
        <taxon>Caldilineae</taxon>
        <taxon>Caldilineales</taxon>
        <taxon>Caldilineaceae</taxon>
    </lineage>
</organism>
<evidence type="ECO:0000256" key="2">
    <source>
        <dbReference type="ARBA" id="ARBA00022857"/>
    </source>
</evidence>
<accession>A0A6B0Z0C1</accession>
<keyword evidence="2" id="KW-0521">NADP</keyword>
<name>A0A6B0Z0C1_9CHLR</name>
<dbReference type="GO" id="GO:0005829">
    <property type="term" value="C:cytosol"/>
    <property type="evidence" value="ECO:0007669"/>
    <property type="project" value="TreeGrafter"/>
</dbReference>
<dbReference type="PANTHER" id="PTHR43364:SF4">
    <property type="entry name" value="NAD(P)-LINKED OXIDOREDUCTASE SUPERFAMILY PROTEIN"/>
    <property type="match status" value="1"/>
</dbReference>
<dbReference type="InterPro" id="IPR036812">
    <property type="entry name" value="NAD(P)_OxRdtase_dom_sf"/>
</dbReference>
<dbReference type="AlphaFoldDB" id="A0A6B0Z0C1"/>
<dbReference type="Pfam" id="PF00248">
    <property type="entry name" value="Aldo_ket_red"/>
    <property type="match status" value="1"/>
</dbReference>
<evidence type="ECO:0000256" key="1">
    <source>
        <dbReference type="ARBA" id="ARBA00006515"/>
    </source>
</evidence>
<proteinExistence type="inferred from homology"/>
<dbReference type="Gene3D" id="3.20.20.100">
    <property type="entry name" value="NADP-dependent oxidoreductase domain"/>
    <property type="match status" value="1"/>
</dbReference>
<dbReference type="PRINTS" id="PR01577">
    <property type="entry name" value="KCNABCHANNEL"/>
</dbReference>
<dbReference type="InterPro" id="IPR023210">
    <property type="entry name" value="NADP_OxRdtase_dom"/>
</dbReference>
<dbReference type="EMBL" id="VXRG01000167">
    <property type="protein sequence ID" value="MXY95689.1"/>
    <property type="molecule type" value="Genomic_DNA"/>
</dbReference>
<comment type="caution">
    <text evidence="5">The sequence shown here is derived from an EMBL/GenBank/DDBJ whole genome shotgun (WGS) entry which is preliminary data.</text>
</comment>
<dbReference type="FunFam" id="3.20.20.100:FF:000004">
    <property type="entry name" value="Oxidoreductase, aldo/keto reductase"/>
    <property type="match status" value="1"/>
</dbReference>
<reference evidence="5" key="1">
    <citation type="submission" date="2019-09" db="EMBL/GenBank/DDBJ databases">
        <title>Characterisation of the sponge microbiome using genome-centric metagenomics.</title>
        <authorList>
            <person name="Engelberts J.P."/>
            <person name="Robbins S.J."/>
            <person name="De Goeij J.M."/>
            <person name="Aranda M."/>
            <person name="Bell S.C."/>
            <person name="Webster N.S."/>
        </authorList>
    </citation>
    <scope>NUCLEOTIDE SEQUENCE</scope>
    <source>
        <strain evidence="5">SB0664_bin_27</strain>
    </source>
</reference>
<gene>
    <name evidence="5" type="ORF">F4Y42_19805</name>
</gene>
<dbReference type="GO" id="GO:0016491">
    <property type="term" value="F:oxidoreductase activity"/>
    <property type="evidence" value="ECO:0007669"/>
    <property type="project" value="UniProtKB-KW"/>
</dbReference>
<evidence type="ECO:0000313" key="5">
    <source>
        <dbReference type="EMBL" id="MXY95689.1"/>
    </source>
</evidence>
<dbReference type="PANTHER" id="PTHR43364">
    <property type="entry name" value="NADH-SPECIFIC METHYLGLYOXAL REDUCTASE-RELATED"/>
    <property type="match status" value="1"/>
</dbReference>
<dbReference type="InterPro" id="IPR050523">
    <property type="entry name" value="AKR_Detox_Biosynth"/>
</dbReference>
<evidence type="ECO:0000259" key="4">
    <source>
        <dbReference type="Pfam" id="PF00248"/>
    </source>
</evidence>
<dbReference type="SUPFAM" id="SSF51430">
    <property type="entry name" value="NAD(P)-linked oxidoreductase"/>
    <property type="match status" value="1"/>
</dbReference>
<dbReference type="InterPro" id="IPR005399">
    <property type="entry name" value="K_chnl_volt-dep_bsu_KCNAB-rel"/>
</dbReference>